<sequence>MDSAVSPTRNAHSMTVSEVAVALGVDPARGLDEHDAEHRLQQFGANALTTKRRLSDVRLLLRQFASPVMLLLAAATALSLAFGEYQQAVAIAAVLLINSAIGYFTERRAVRSLEALRRLGKRSARVRRAGHAQQIAAQKLVPGDVVLLDAGDVIAADMRCSSSAALRIDESALTGESVPVGKGIEPNSALAGLHERDAMLFKGTHIVSGGGEGIVTGTGLATELGRITELVDEASGGDTPLERQLALLSRQLIWITLALAAAISVAGLSSGRPVFLMVETAIALAVAAIPEGLPVVATLTLARGMLRMARHNALVENLAAVETLGSTTVIMTDKTGTLTENRMEVEQILTPSGDFSIDHDLASILKDGNIVDPSADPELMQALLIGVLCSNAEYDRHAYSGTGDPMEVALLRAGSFAGLDRKEQIVTFPEVAEHPFDTATRRMATIHRSGDNHFAAVKGAPEEVLAAADRIGIKMDTLDAAERAVWLRRGEELAARGLRVLAVAVHPRSSQDQPVPDGLVFYGLVAFRDPPRGDIPETIAALRRAGIRVVMATGDHPSTALGISQAIGLTEPGAFVMTGAEMSRLHDASEAERQEIIHRQIFARVSPEQKLQLIGAFQREGEVVAMTGDGVNDAPALSKADIGVAMGQRGTDVAREAADMVLLDDAFSTIVHAVREGRIIFANIRRFSAYLLSCNLAEVLVVGIAVFTGLPLALLPLQILFLNFVTDVFPAFALAAGEGEDDVLVRPPRQPNEAILTKAQWLSVAIYGAAISGATLLALISSIRWLGLAAEQATTVSFVTIALAQLWHTFNMRESGSGFWYNSVTQNRFVWYATALCLALLFAGINVPLLSETLEIASIGMEGWALAIGSSLLPLVAGQLWLSLSARQPALGAHLKTELNEQP</sequence>
<dbReference type="SFLD" id="SFLDS00003">
    <property type="entry name" value="Haloacid_Dehalogenase"/>
    <property type="match status" value="1"/>
</dbReference>
<keyword evidence="8" id="KW-0460">Magnesium</keyword>
<dbReference type="InterPro" id="IPR036412">
    <property type="entry name" value="HAD-like_sf"/>
</dbReference>
<keyword evidence="3" id="KW-1003">Cell membrane</keyword>
<evidence type="ECO:0000256" key="11">
    <source>
        <dbReference type="ARBA" id="ARBA00023136"/>
    </source>
</evidence>
<reference evidence="14 16" key="1">
    <citation type="submission" date="2017-11" db="EMBL/GenBank/DDBJ databases">
        <authorList>
            <person name="Han C.G."/>
        </authorList>
    </citation>
    <scope>NUCLEOTIDE SEQUENCE [LARGE SCALE GENOMIC DNA]</scope>
    <source>
        <strain evidence="14 16">HCNT1</strain>
    </source>
</reference>
<dbReference type="Gene3D" id="2.70.150.10">
    <property type="entry name" value="Calcium-transporting ATPase, cytoplasmic transduction domain A"/>
    <property type="match status" value="1"/>
</dbReference>
<evidence type="ECO:0000256" key="7">
    <source>
        <dbReference type="ARBA" id="ARBA00022840"/>
    </source>
</evidence>
<dbReference type="InterPro" id="IPR018303">
    <property type="entry name" value="ATPase_P-typ_P_site"/>
</dbReference>
<dbReference type="GO" id="GO:1990573">
    <property type="term" value="P:potassium ion import across plasma membrane"/>
    <property type="evidence" value="ECO:0007669"/>
    <property type="project" value="TreeGrafter"/>
</dbReference>
<keyword evidence="10 12" id="KW-1133">Transmembrane helix</keyword>
<keyword evidence="11 12" id="KW-0472">Membrane</keyword>
<dbReference type="AlphaFoldDB" id="A0A2N0DHE3"/>
<evidence type="ECO:0000256" key="6">
    <source>
        <dbReference type="ARBA" id="ARBA00022741"/>
    </source>
</evidence>
<feature type="transmembrane region" description="Helical" evidence="12">
    <location>
        <begin position="59"/>
        <end position="82"/>
    </location>
</feature>
<dbReference type="GO" id="GO:0030007">
    <property type="term" value="P:intracellular potassium ion homeostasis"/>
    <property type="evidence" value="ECO:0007669"/>
    <property type="project" value="TreeGrafter"/>
</dbReference>
<evidence type="ECO:0000313" key="17">
    <source>
        <dbReference type="Proteomes" id="UP001060123"/>
    </source>
</evidence>
<dbReference type="Gene3D" id="3.40.50.1000">
    <property type="entry name" value="HAD superfamily/HAD-like"/>
    <property type="match status" value="1"/>
</dbReference>
<feature type="transmembrane region" description="Helical" evidence="12">
    <location>
        <begin position="88"/>
        <end position="105"/>
    </location>
</feature>
<keyword evidence="5 12" id="KW-0812">Transmembrane</keyword>
<accession>A0A2N0DHE3</accession>
<dbReference type="NCBIfam" id="TIGR01494">
    <property type="entry name" value="ATPase_P-type"/>
    <property type="match status" value="2"/>
</dbReference>
<feature type="transmembrane region" description="Helical" evidence="12">
    <location>
        <begin position="793"/>
        <end position="810"/>
    </location>
</feature>
<dbReference type="InterPro" id="IPR050510">
    <property type="entry name" value="Cation_transp_ATPase_P-type"/>
</dbReference>
<proteinExistence type="inferred from homology"/>
<dbReference type="EMBL" id="CP104144">
    <property type="protein sequence ID" value="UWU18680.1"/>
    <property type="molecule type" value="Genomic_DNA"/>
</dbReference>
<keyword evidence="15" id="KW-0614">Plasmid</keyword>
<dbReference type="Pfam" id="PF00122">
    <property type="entry name" value="E1-E2_ATPase"/>
    <property type="match status" value="1"/>
</dbReference>
<feature type="domain" description="Cation-transporting P-type ATPase N-terminal" evidence="13">
    <location>
        <begin position="10"/>
        <end position="84"/>
    </location>
</feature>
<evidence type="ECO:0000256" key="3">
    <source>
        <dbReference type="ARBA" id="ARBA00022475"/>
    </source>
</evidence>
<evidence type="ECO:0000256" key="2">
    <source>
        <dbReference type="ARBA" id="ARBA00005675"/>
    </source>
</evidence>
<evidence type="ECO:0000256" key="1">
    <source>
        <dbReference type="ARBA" id="ARBA00004651"/>
    </source>
</evidence>
<name>A0A2N0DHE3_RHISU</name>
<dbReference type="GO" id="GO:0036376">
    <property type="term" value="P:sodium ion export across plasma membrane"/>
    <property type="evidence" value="ECO:0007669"/>
    <property type="project" value="TreeGrafter"/>
</dbReference>
<keyword evidence="9" id="KW-1278">Translocase</keyword>
<evidence type="ECO:0000256" key="12">
    <source>
        <dbReference type="SAM" id="Phobius"/>
    </source>
</evidence>
<organism evidence="14 16">
    <name type="scientific">Rhizobium sullae</name>
    <name type="common">Rhizobium hedysari</name>
    <dbReference type="NCBI Taxonomy" id="50338"/>
    <lineage>
        <taxon>Bacteria</taxon>
        <taxon>Pseudomonadati</taxon>
        <taxon>Pseudomonadota</taxon>
        <taxon>Alphaproteobacteria</taxon>
        <taxon>Hyphomicrobiales</taxon>
        <taxon>Rhizobiaceae</taxon>
        <taxon>Rhizobium/Agrobacterium group</taxon>
        <taxon>Rhizobium</taxon>
    </lineage>
</organism>
<feature type="transmembrane region" description="Helical" evidence="12">
    <location>
        <begin position="761"/>
        <end position="781"/>
    </location>
</feature>
<evidence type="ECO:0000256" key="9">
    <source>
        <dbReference type="ARBA" id="ARBA00022967"/>
    </source>
</evidence>
<dbReference type="InterPro" id="IPR023299">
    <property type="entry name" value="ATPase_P-typ_cyto_dom_N"/>
</dbReference>
<dbReference type="SUPFAM" id="SSF81665">
    <property type="entry name" value="Calcium ATPase, transmembrane domain M"/>
    <property type="match status" value="1"/>
</dbReference>
<keyword evidence="6" id="KW-0547">Nucleotide-binding</keyword>
<dbReference type="EMBL" id="PIQN01000001">
    <property type="protein sequence ID" value="PKA45527.1"/>
    <property type="molecule type" value="Genomic_DNA"/>
</dbReference>
<dbReference type="Pfam" id="PF00689">
    <property type="entry name" value="Cation_ATPase_C"/>
    <property type="match status" value="1"/>
</dbReference>
<dbReference type="GO" id="GO:1902600">
    <property type="term" value="P:proton transmembrane transport"/>
    <property type="evidence" value="ECO:0007669"/>
    <property type="project" value="TreeGrafter"/>
</dbReference>
<dbReference type="PANTHER" id="PTHR43294:SF21">
    <property type="entry name" value="CATION TRANSPORTING ATPASE"/>
    <property type="match status" value="1"/>
</dbReference>
<evidence type="ECO:0000313" key="15">
    <source>
        <dbReference type="EMBL" id="UWU18680.1"/>
    </source>
</evidence>
<dbReference type="Pfam" id="PF13246">
    <property type="entry name" value="Cation_ATPase"/>
    <property type="match status" value="1"/>
</dbReference>
<geneLocation type="plasmid" evidence="15 17">
    <name>pWSM1592_1</name>
</geneLocation>
<dbReference type="STRING" id="1041146.GCA_000427985_03302"/>
<evidence type="ECO:0000259" key="13">
    <source>
        <dbReference type="SMART" id="SM00831"/>
    </source>
</evidence>
<feature type="transmembrane region" description="Helical" evidence="12">
    <location>
        <begin position="863"/>
        <end position="882"/>
    </location>
</feature>
<dbReference type="SFLD" id="SFLDF00027">
    <property type="entry name" value="p-type_atpase"/>
    <property type="match status" value="1"/>
</dbReference>
<dbReference type="SUPFAM" id="SSF81653">
    <property type="entry name" value="Calcium ATPase, transduction domain A"/>
    <property type="match status" value="1"/>
</dbReference>
<keyword evidence="4" id="KW-0597">Phosphoprotein</keyword>
<evidence type="ECO:0000256" key="10">
    <source>
        <dbReference type="ARBA" id="ARBA00022989"/>
    </source>
</evidence>
<dbReference type="PROSITE" id="PS00154">
    <property type="entry name" value="ATPASE_E1_E2"/>
    <property type="match status" value="1"/>
</dbReference>
<dbReference type="Proteomes" id="UP000232164">
    <property type="component" value="Unassembled WGS sequence"/>
</dbReference>
<keyword evidence="17" id="KW-1185">Reference proteome</keyword>
<feature type="transmembrane region" description="Helical" evidence="12">
    <location>
        <begin position="252"/>
        <end position="269"/>
    </location>
</feature>
<feature type="transmembrane region" description="Helical" evidence="12">
    <location>
        <begin position="281"/>
        <end position="302"/>
    </location>
</feature>
<dbReference type="PANTHER" id="PTHR43294">
    <property type="entry name" value="SODIUM/POTASSIUM-TRANSPORTING ATPASE SUBUNIT ALPHA"/>
    <property type="match status" value="1"/>
</dbReference>
<protein>
    <submittedName>
        <fullName evidence="14 15">ATPase</fullName>
    </submittedName>
</protein>
<dbReference type="PRINTS" id="PR00119">
    <property type="entry name" value="CATATPASE"/>
</dbReference>
<dbReference type="InterPro" id="IPR006068">
    <property type="entry name" value="ATPase_P-typ_cation-transptr_C"/>
</dbReference>
<reference evidence="14 16" key="2">
    <citation type="submission" date="2017-12" db="EMBL/GenBank/DDBJ databases">
        <title>Genome sequence of Rhizobium sullae HCNT1 isolated from Sulla coronaria nodules and featuring peculiar denitrification phenotypes.</title>
        <authorList>
            <person name="De Diego-Diaz B."/>
            <person name="Treu L."/>
            <person name="Campanaro S."/>
            <person name="Da Silva Duarte V."/>
            <person name="Basaglia M."/>
            <person name="Favaro L."/>
            <person name="Casella S."/>
            <person name="Squartini A."/>
        </authorList>
    </citation>
    <scope>NUCLEOTIDE SEQUENCE [LARGE SCALE GENOMIC DNA]</scope>
    <source>
        <strain evidence="14 16">HCNT1</strain>
    </source>
</reference>
<evidence type="ECO:0000256" key="8">
    <source>
        <dbReference type="ARBA" id="ARBA00022842"/>
    </source>
</evidence>
<evidence type="ECO:0000313" key="16">
    <source>
        <dbReference type="Proteomes" id="UP000232164"/>
    </source>
</evidence>
<dbReference type="GO" id="GO:0006883">
    <property type="term" value="P:intracellular sodium ion homeostasis"/>
    <property type="evidence" value="ECO:0007669"/>
    <property type="project" value="TreeGrafter"/>
</dbReference>
<dbReference type="SUPFAM" id="SSF56784">
    <property type="entry name" value="HAD-like"/>
    <property type="match status" value="1"/>
</dbReference>
<evidence type="ECO:0000256" key="4">
    <source>
        <dbReference type="ARBA" id="ARBA00022553"/>
    </source>
</evidence>
<dbReference type="InterPro" id="IPR004014">
    <property type="entry name" value="ATPase_P-typ_cation-transptr_N"/>
</dbReference>
<comment type="similarity">
    <text evidence="2">Belongs to the cation transport ATPase (P-type) (TC 3.A.3) family. Type IIA subfamily.</text>
</comment>
<evidence type="ECO:0000313" key="14">
    <source>
        <dbReference type="EMBL" id="PKA45527.1"/>
    </source>
</evidence>
<dbReference type="InterPro" id="IPR059000">
    <property type="entry name" value="ATPase_P-type_domA"/>
</dbReference>
<gene>
    <name evidence="14" type="ORF">CWR43_00375</name>
    <name evidence="15" type="ORF">N2599_26140</name>
</gene>
<reference evidence="15" key="3">
    <citation type="submission" date="2022-09" db="EMBL/GenBank/DDBJ databases">
        <title>Australian commercial rhizobial inoculants.</title>
        <authorList>
            <person name="Kohlmeier M.G."/>
            <person name="O'Hara G.W."/>
            <person name="Colombi E."/>
            <person name="Ramsay J.P."/>
            <person name="Terpolilli J."/>
        </authorList>
    </citation>
    <scope>NUCLEOTIDE SEQUENCE</scope>
    <source>
        <strain evidence="15">WSM1592</strain>
        <plasmid evidence="15">pWSM1592_1</plasmid>
    </source>
</reference>
<dbReference type="InterPro" id="IPR008250">
    <property type="entry name" value="ATPase_P-typ_transduc_dom_A_sf"/>
</dbReference>
<dbReference type="SMART" id="SM00831">
    <property type="entry name" value="Cation_ATPase_N"/>
    <property type="match status" value="1"/>
</dbReference>
<dbReference type="PRINTS" id="PR00120">
    <property type="entry name" value="HATPASE"/>
</dbReference>
<dbReference type="Pfam" id="PF00690">
    <property type="entry name" value="Cation_ATPase_N"/>
    <property type="match status" value="1"/>
</dbReference>
<dbReference type="RefSeq" id="WP_063829620.1">
    <property type="nucleotide sequence ID" value="NZ_CP104144.1"/>
</dbReference>
<dbReference type="GO" id="GO:0005391">
    <property type="term" value="F:P-type sodium:potassium-exchanging transporter activity"/>
    <property type="evidence" value="ECO:0007669"/>
    <property type="project" value="TreeGrafter"/>
</dbReference>
<dbReference type="Proteomes" id="UP001060123">
    <property type="component" value="Plasmid pWSM1592_1"/>
</dbReference>
<dbReference type="InterPro" id="IPR044492">
    <property type="entry name" value="P_typ_ATPase_HD_dom"/>
</dbReference>
<feature type="transmembrane region" description="Helical" evidence="12">
    <location>
        <begin position="687"/>
        <end position="714"/>
    </location>
</feature>
<dbReference type="InterPro" id="IPR023214">
    <property type="entry name" value="HAD_sf"/>
</dbReference>
<feature type="transmembrane region" description="Helical" evidence="12">
    <location>
        <begin position="830"/>
        <end position="851"/>
    </location>
</feature>
<dbReference type="InterPro" id="IPR001757">
    <property type="entry name" value="P_typ_ATPase"/>
</dbReference>
<dbReference type="Gene3D" id="1.20.1110.10">
    <property type="entry name" value="Calcium-transporting ATPase, transmembrane domain"/>
    <property type="match status" value="1"/>
</dbReference>
<dbReference type="GO" id="GO:0005886">
    <property type="term" value="C:plasma membrane"/>
    <property type="evidence" value="ECO:0007669"/>
    <property type="project" value="UniProtKB-SubCell"/>
</dbReference>
<dbReference type="InterPro" id="IPR023298">
    <property type="entry name" value="ATPase_P-typ_TM_dom_sf"/>
</dbReference>
<dbReference type="GO" id="GO:0005524">
    <property type="term" value="F:ATP binding"/>
    <property type="evidence" value="ECO:0007669"/>
    <property type="project" value="UniProtKB-KW"/>
</dbReference>
<keyword evidence="7" id="KW-0067">ATP-binding</keyword>
<dbReference type="FunFam" id="2.70.150.10:FF:000160">
    <property type="entry name" value="Sarcoplasmic/endoplasmic reticulum calcium ATPase 1"/>
    <property type="match status" value="1"/>
</dbReference>
<dbReference type="GO" id="GO:0016887">
    <property type="term" value="F:ATP hydrolysis activity"/>
    <property type="evidence" value="ECO:0007669"/>
    <property type="project" value="InterPro"/>
</dbReference>
<comment type="subcellular location">
    <subcellularLocation>
        <location evidence="1">Cell membrane</location>
        <topology evidence="1">Multi-pass membrane protein</topology>
    </subcellularLocation>
</comment>
<dbReference type="SUPFAM" id="SSF81660">
    <property type="entry name" value="Metal cation-transporting ATPase, ATP-binding domain N"/>
    <property type="match status" value="1"/>
</dbReference>
<dbReference type="SFLD" id="SFLDG00002">
    <property type="entry name" value="C1.7:_P-type_atpase_like"/>
    <property type="match status" value="1"/>
</dbReference>
<evidence type="ECO:0000256" key="5">
    <source>
        <dbReference type="ARBA" id="ARBA00022692"/>
    </source>
</evidence>
<dbReference type="Gene3D" id="3.40.1110.10">
    <property type="entry name" value="Calcium-transporting ATPase, cytoplasmic domain N"/>
    <property type="match status" value="1"/>
</dbReference>